<dbReference type="Gene3D" id="1.20.120.580">
    <property type="entry name" value="bsu32300-like"/>
    <property type="match status" value="1"/>
</dbReference>
<dbReference type="InterPro" id="IPR008201">
    <property type="entry name" value="HepT-like"/>
</dbReference>
<comment type="similarity">
    <text evidence="6">Belongs to the HepT RNase toxin family.</text>
</comment>
<comment type="caution">
    <text evidence="7">The sequence shown here is derived from an EMBL/GenBank/DDBJ whole genome shotgun (WGS) entry which is preliminary data.</text>
</comment>
<proteinExistence type="inferred from homology"/>
<dbReference type="EMBL" id="RXIL01000002">
    <property type="protein sequence ID" value="RZN73819.1"/>
    <property type="molecule type" value="Genomic_DNA"/>
</dbReference>
<evidence type="ECO:0000256" key="1">
    <source>
        <dbReference type="ARBA" id="ARBA00022553"/>
    </source>
</evidence>
<organism evidence="7 8">
    <name type="scientific">Candidatus Methanolliviera hydrocarbonicum</name>
    <dbReference type="NCBI Taxonomy" id="2491085"/>
    <lineage>
        <taxon>Archaea</taxon>
        <taxon>Methanobacteriati</taxon>
        <taxon>Methanobacteriota</taxon>
        <taxon>Candidatus Methanoliparia</taxon>
        <taxon>Candidatus Methanoliparales</taxon>
        <taxon>Candidatus Methanollivieraceae</taxon>
        <taxon>Candidatus Methanolliviera</taxon>
    </lineage>
</organism>
<evidence type="ECO:0000313" key="7">
    <source>
        <dbReference type="EMBL" id="RZN73819.1"/>
    </source>
</evidence>
<dbReference type="GO" id="GO:0000166">
    <property type="term" value="F:nucleotide binding"/>
    <property type="evidence" value="ECO:0007669"/>
    <property type="project" value="UniProtKB-KW"/>
</dbReference>
<evidence type="ECO:0000256" key="5">
    <source>
        <dbReference type="ARBA" id="ARBA00022801"/>
    </source>
</evidence>
<evidence type="ECO:0000256" key="2">
    <source>
        <dbReference type="ARBA" id="ARBA00022649"/>
    </source>
</evidence>
<evidence type="ECO:0000313" key="8">
    <source>
        <dbReference type="Proteomes" id="UP000320766"/>
    </source>
</evidence>
<dbReference type="PANTHER" id="PTHR34139">
    <property type="entry name" value="UPF0331 PROTEIN MJ0127"/>
    <property type="match status" value="1"/>
</dbReference>
<evidence type="ECO:0000256" key="3">
    <source>
        <dbReference type="ARBA" id="ARBA00022722"/>
    </source>
</evidence>
<gene>
    <name evidence="7" type="ORF">EF807_00215</name>
</gene>
<keyword evidence="2" id="KW-1277">Toxin-antitoxin system</keyword>
<keyword evidence="3" id="KW-0540">Nuclease</keyword>
<name>A0A520KZ07_9EURY</name>
<accession>A0A520KZ07</accession>
<keyword evidence="1" id="KW-0597">Phosphoprotein</keyword>
<evidence type="ECO:0000256" key="6">
    <source>
        <dbReference type="ARBA" id="ARBA00024207"/>
    </source>
</evidence>
<dbReference type="AlphaFoldDB" id="A0A520KZ07"/>
<dbReference type="GO" id="GO:0110001">
    <property type="term" value="C:toxin-antitoxin complex"/>
    <property type="evidence" value="ECO:0007669"/>
    <property type="project" value="InterPro"/>
</dbReference>
<dbReference type="GO" id="GO:0004540">
    <property type="term" value="F:RNA nuclease activity"/>
    <property type="evidence" value="ECO:0007669"/>
    <property type="project" value="InterPro"/>
</dbReference>
<dbReference type="InterPro" id="IPR051813">
    <property type="entry name" value="HepT_RNase_toxin"/>
</dbReference>
<evidence type="ECO:0000256" key="4">
    <source>
        <dbReference type="ARBA" id="ARBA00022741"/>
    </source>
</evidence>
<reference evidence="7 8" key="1">
    <citation type="journal article" date="2019" name="Nat. Microbiol.">
        <title>Wide diversity of methane and short-chain alkane metabolisms in uncultured archaea.</title>
        <authorList>
            <person name="Borrel G."/>
            <person name="Adam P.S."/>
            <person name="McKay L.J."/>
            <person name="Chen L.X."/>
            <person name="Sierra-Garcia I.N."/>
            <person name="Sieber C.M."/>
            <person name="Letourneur Q."/>
            <person name="Ghozlane A."/>
            <person name="Andersen G.L."/>
            <person name="Li W.J."/>
            <person name="Hallam S.J."/>
            <person name="Muyzer G."/>
            <person name="de Oliveira V.M."/>
            <person name="Inskeep W.P."/>
            <person name="Banfield J.F."/>
            <person name="Gribaldo S."/>
        </authorList>
    </citation>
    <scope>NUCLEOTIDE SEQUENCE [LARGE SCALE GENOMIC DNA]</scope>
    <source>
        <strain evidence="7">NM1b</strain>
    </source>
</reference>
<dbReference type="GO" id="GO:0016787">
    <property type="term" value="F:hydrolase activity"/>
    <property type="evidence" value="ECO:0007669"/>
    <property type="project" value="UniProtKB-KW"/>
</dbReference>
<keyword evidence="5" id="KW-0378">Hydrolase</keyword>
<dbReference type="Proteomes" id="UP000320766">
    <property type="component" value="Unassembled WGS sequence"/>
</dbReference>
<protein>
    <submittedName>
        <fullName evidence="7">DUF86 domain-containing protein</fullName>
    </submittedName>
</protein>
<dbReference type="Pfam" id="PF01934">
    <property type="entry name" value="HepT-like"/>
    <property type="match status" value="1"/>
</dbReference>
<sequence length="115" mass="13314">MSKTDFIRVYHMLDAAREVLEFSTGKSRFDLDSDRMLSLSLVHLLEIIGEAAVGISPEFHKKYHQVPWNTIVGMRNRLIHGYYDVDLDIVWKTVEEDIPPLVTDLEKIIANEEDL</sequence>
<dbReference type="InterPro" id="IPR037038">
    <property type="entry name" value="HepT-like_sf"/>
</dbReference>
<dbReference type="PANTHER" id="PTHR34139:SF1">
    <property type="entry name" value="RNASE MJ1380-RELATED"/>
    <property type="match status" value="1"/>
</dbReference>
<keyword evidence="4" id="KW-0547">Nucleotide-binding</keyword>